<organism evidence="3 4">
    <name type="scientific">Dermatophagoides pteronyssinus</name>
    <name type="common">European house dust mite</name>
    <dbReference type="NCBI Taxonomy" id="6956"/>
    <lineage>
        <taxon>Eukaryota</taxon>
        <taxon>Metazoa</taxon>
        <taxon>Ecdysozoa</taxon>
        <taxon>Arthropoda</taxon>
        <taxon>Chelicerata</taxon>
        <taxon>Arachnida</taxon>
        <taxon>Acari</taxon>
        <taxon>Acariformes</taxon>
        <taxon>Sarcoptiformes</taxon>
        <taxon>Astigmata</taxon>
        <taxon>Psoroptidia</taxon>
        <taxon>Analgoidea</taxon>
        <taxon>Pyroglyphidae</taxon>
        <taxon>Dermatophagoidinae</taxon>
        <taxon>Dermatophagoides</taxon>
    </lineage>
</organism>
<evidence type="ECO:0000256" key="2">
    <source>
        <dbReference type="SAM" id="MobiDB-lite"/>
    </source>
</evidence>
<sequence length="489" mass="57001">KALEAYKAEKFQKYYENEYVLAVYDNEVENLNKQWLTNASAQTNENGEAQPIKKQDSVKLSKKDLKKIEKKVISQIEAEPENSSFWDEFNEDRTKYYEKPTGVVAKSKKFFTRLWAEKKVNNEELMKKEELIRSQARRQFENIHTVDQSQSTEPGKLKSLVVAEDEDTDSLLAKTLNILNQEQVAVHEVIKTSDFPEPGKIDELEKWTKDFKDTRNKIRNEFNQKFELTLERPTSDDQTDKIEETKNKLVDTKLKQISEYSNKQLNDDSMNEKISKAAKDQATKIPQNDSFKKNKIQDTSAIIKADPIKSEIDSTNKQGDKIMKMLTGMLGGTPSGGFDNIIPQDNDQTSNYVKTVKAKYKTDKEEIYIESTLKNIYETSDTSEAKKKKLKSKPVETDEKKKVPVMELERFDPKYAGQDKTYLYSEQERKQFRQELNEVNRNKQEYMKEIAEVEKDIISGDAFKMEKRKMTDLEYANKILDELDKYEVK</sequence>
<feature type="coiled-coil region" evidence="1">
    <location>
        <begin position="429"/>
        <end position="456"/>
    </location>
</feature>
<accession>A0A6P6YE35</accession>
<evidence type="ECO:0000256" key="1">
    <source>
        <dbReference type="SAM" id="Coils"/>
    </source>
</evidence>
<keyword evidence="3" id="KW-1185">Reference proteome</keyword>
<dbReference type="KEGG" id="dpte:113797055"/>
<evidence type="ECO:0000313" key="4">
    <source>
        <dbReference type="RefSeq" id="XP_027203171.1"/>
    </source>
</evidence>
<feature type="region of interest" description="Disordered" evidence="2">
    <location>
        <begin position="380"/>
        <end position="399"/>
    </location>
</feature>
<evidence type="ECO:0000313" key="3">
    <source>
        <dbReference type="Proteomes" id="UP000515146"/>
    </source>
</evidence>
<dbReference type="Proteomes" id="UP000515146">
    <property type="component" value="Unplaced"/>
</dbReference>
<dbReference type="RefSeq" id="XP_027203171.1">
    <property type="nucleotide sequence ID" value="XM_027347370.1"/>
</dbReference>
<keyword evidence="1" id="KW-0175">Coiled coil</keyword>
<proteinExistence type="predicted"/>
<protein>
    <submittedName>
        <fullName evidence="4">Uncharacterized protein LOC113797055</fullName>
    </submittedName>
</protein>
<gene>
    <name evidence="4" type="primary">LOC113797055</name>
</gene>
<feature type="non-terminal residue" evidence="4">
    <location>
        <position position="489"/>
    </location>
</feature>
<feature type="non-terminal residue" evidence="4">
    <location>
        <position position="1"/>
    </location>
</feature>
<name>A0A6P6YE35_DERPT</name>
<dbReference type="InParanoid" id="A0A6P6YE35"/>
<reference evidence="4" key="1">
    <citation type="submission" date="2025-08" db="UniProtKB">
        <authorList>
            <consortium name="RefSeq"/>
        </authorList>
    </citation>
    <scope>IDENTIFICATION</scope>
    <source>
        <strain evidence="4">Airmid</strain>
    </source>
</reference>
<dbReference type="AlphaFoldDB" id="A0A6P6YE35"/>